<dbReference type="RefSeq" id="WP_259660123.1">
    <property type="nucleotide sequence ID" value="NZ_JAHXRI010000006.1"/>
</dbReference>
<gene>
    <name evidence="3" type="ORF">KZZ10_03495</name>
</gene>
<accession>A0A953T6D3</accession>
<dbReference type="EMBL" id="JAHXRI010000006">
    <property type="protein sequence ID" value="MBZ1349699.1"/>
    <property type="molecule type" value="Genomic_DNA"/>
</dbReference>
<organism evidence="3 4">
    <name type="scientific">Zwartia hollandica</name>
    <dbReference type="NCBI Taxonomy" id="324606"/>
    <lineage>
        <taxon>Bacteria</taxon>
        <taxon>Pseudomonadati</taxon>
        <taxon>Pseudomonadota</taxon>
        <taxon>Betaproteobacteria</taxon>
        <taxon>Burkholderiales</taxon>
        <taxon>Alcaligenaceae</taxon>
        <taxon>Zwartia</taxon>
    </lineage>
</organism>
<comment type="caution">
    <text evidence="3">The sequence shown here is derived from an EMBL/GenBank/DDBJ whole genome shotgun (WGS) entry which is preliminary data.</text>
</comment>
<keyword evidence="4" id="KW-1185">Reference proteome</keyword>
<dbReference type="InterPro" id="IPR029058">
    <property type="entry name" value="AB_hydrolase_fold"/>
</dbReference>
<keyword evidence="1" id="KW-0472">Membrane</keyword>
<dbReference type="AlphaFoldDB" id="A0A953T6D3"/>
<proteinExistence type="predicted"/>
<dbReference type="InterPro" id="IPR000073">
    <property type="entry name" value="AB_hydrolase_1"/>
</dbReference>
<evidence type="ECO:0000313" key="4">
    <source>
        <dbReference type="Proteomes" id="UP000739565"/>
    </source>
</evidence>
<feature type="transmembrane region" description="Helical" evidence="1">
    <location>
        <begin position="21"/>
        <end position="43"/>
    </location>
</feature>
<sequence>MQFVAMVNFYSTTSVQRGFKFASPLTFVYLVPLFFTFVLIIFAQSTQAQGCASLAQDRSIADGKGCLTVWSPVTHAATGKDEQSQVSPPILVVLLHGDSGGGLAQRHLDRWTKTANILSGQNQTLVFLVRPGYRSPVGDSSGWANQHDDDYTAGNVERVATALQNLRVRYNASKVIVVGHSGGAAITALLLGRFPSSLDGAILLGCPCDVPPWRQHRGAQRGRQTPWPNSLNPMDAVANIPTDKVVLAVTGSLDDNTLPLFAQAWINAVSARGVNARFILAPDLDHTNILLWPGLSEQLRQTINNLSSRAP</sequence>
<keyword evidence="1" id="KW-1133">Transmembrane helix</keyword>
<evidence type="ECO:0000313" key="3">
    <source>
        <dbReference type="EMBL" id="MBZ1349699.1"/>
    </source>
</evidence>
<reference evidence="3" key="1">
    <citation type="submission" date="2021-07" db="EMBL/GenBank/DDBJ databases">
        <title>New genus and species of the family Alcaligenaceae.</title>
        <authorList>
            <person name="Hahn M.W."/>
        </authorList>
    </citation>
    <scope>NUCLEOTIDE SEQUENCE</scope>
    <source>
        <strain evidence="3">LF4-65</strain>
    </source>
</reference>
<dbReference type="Proteomes" id="UP000739565">
    <property type="component" value="Unassembled WGS sequence"/>
</dbReference>
<evidence type="ECO:0000256" key="1">
    <source>
        <dbReference type="SAM" id="Phobius"/>
    </source>
</evidence>
<dbReference type="Gene3D" id="3.40.50.1820">
    <property type="entry name" value="alpha/beta hydrolase"/>
    <property type="match status" value="1"/>
</dbReference>
<feature type="domain" description="AB hydrolase-1" evidence="2">
    <location>
        <begin position="137"/>
        <end position="211"/>
    </location>
</feature>
<evidence type="ECO:0000259" key="2">
    <source>
        <dbReference type="Pfam" id="PF00561"/>
    </source>
</evidence>
<dbReference type="Pfam" id="PF00561">
    <property type="entry name" value="Abhydrolase_1"/>
    <property type="match status" value="1"/>
</dbReference>
<name>A0A953T6D3_9BURK</name>
<protein>
    <submittedName>
        <fullName evidence="3">Lysophospholipase</fullName>
    </submittedName>
</protein>
<keyword evidence="1" id="KW-0812">Transmembrane</keyword>
<dbReference type="SUPFAM" id="SSF53474">
    <property type="entry name" value="alpha/beta-Hydrolases"/>
    <property type="match status" value="1"/>
</dbReference>